<dbReference type="EMBL" id="UZAF01017151">
    <property type="protein sequence ID" value="VDO38484.1"/>
    <property type="molecule type" value="Genomic_DNA"/>
</dbReference>
<gene>
    <name evidence="2" type="ORF">HPLM_LOCUS9832</name>
</gene>
<dbReference type="AlphaFoldDB" id="A0A0N4WGC0"/>
<sequence length="95" mass="10248">MSFVDRASPPIPNGDTTTPRVDRASSPVNHNVDRVSSSIPNGDTTTPRVDRASSPVNIFAKDVMGTLQEYAERLALAIVTIHNLEGRNAECMRAA</sequence>
<organism evidence="4">
    <name type="scientific">Haemonchus placei</name>
    <name type="common">Barber's pole worm</name>
    <dbReference type="NCBI Taxonomy" id="6290"/>
    <lineage>
        <taxon>Eukaryota</taxon>
        <taxon>Metazoa</taxon>
        <taxon>Ecdysozoa</taxon>
        <taxon>Nematoda</taxon>
        <taxon>Chromadorea</taxon>
        <taxon>Rhabditida</taxon>
        <taxon>Rhabditina</taxon>
        <taxon>Rhabditomorpha</taxon>
        <taxon>Strongyloidea</taxon>
        <taxon>Trichostrongylidae</taxon>
        <taxon>Haemonchus</taxon>
    </lineage>
</organism>
<dbReference type="Proteomes" id="UP000268014">
    <property type="component" value="Unassembled WGS sequence"/>
</dbReference>
<feature type="region of interest" description="Disordered" evidence="1">
    <location>
        <begin position="1"/>
        <end position="51"/>
    </location>
</feature>
<evidence type="ECO:0000313" key="4">
    <source>
        <dbReference type="WBParaSite" id="HPLM_0000984001-mRNA-1"/>
    </source>
</evidence>
<feature type="compositionally biased region" description="Polar residues" evidence="1">
    <location>
        <begin position="26"/>
        <end position="47"/>
    </location>
</feature>
<proteinExistence type="predicted"/>
<evidence type="ECO:0000256" key="1">
    <source>
        <dbReference type="SAM" id="MobiDB-lite"/>
    </source>
</evidence>
<protein>
    <submittedName>
        <fullName evidence="2 4">Uncharacterized protein</fullName>
    </submittedName>
</protein>
<evidence type="ECO:0000313" key="2">
    <source>
        <dbReference type="EMBL" id="VDO38484.1"/>
    </source>
</evidence>
<accession>A0A0N4WGC0</accession>
<evidence type="ECO:0000313" key="3">
    <source>
        <dbReference type="Proteomes" id="UP000268014"/>
    </source>
</evidence>
<keyword evidence="3" id="KW-1185">Reference proteome</keyword>
<reference evidence="2 3" key="2">
    <citation type="submission" date="2018-11" db="EMBL/GenBank/DDBJ databases">
        <authorList>
            <consortium name="Pathogen Informatics"/>
        </authorList>
    </citation>
    <scope>NUCLEOTIDE SEQUENCE [LARGE SCALE GENOMIC DNA]</scope>
    <source>
        <strain evidence="2 3">MHpl1</strain>
    </source>
</reference>
<name>A0A0N4WGC0_HAEPC</name>
<dbReference type="WBParaSite" id="HPLM_0000984001-mRNA-1">
    <property type="protein sequence ID" value="HPLM_0000984001-mRNA-1"/>
    <property type="gene ID" value="HPLM_0000984001"/>
</dbReference>
<reference evidence="4" key="1">
    <citation type="submission" date="2017-02" db="UniProtKB">
        <authorList>
            <consortium name="WormBaseParasite"/>
        </authorList>
    </citation>
    <scope>IDENTIFICATION</scope>
</reference>